<evidence type="ECO:0000313" key="2">
    <source>
        <dbReference type="EMBL" id="EJT51532.1"/>
    </source>
</evidence>
<dbReference type="EMBL" id="ALBS01000054">
    <property type="protein sequence ID" value="EJT51532.1"/>
    <property type="molecule type" value="Genomic_DNA"/>
</dbReference>
<proteinExistence type="predicted"/>
<evidence type="ECO:0000313" key="3">
    <source>
        <dbReference type="Proteomes" id="UP000002748"/>
    </source>
</evidence>
<accession>J6F879</accession>
<feature type="region of interest" description="Disordered" evidence="1">
    <location>
        <begin position="120"/>
        <end position="158"/>
    </location>
</feature>
<dbReference type="GeneID" id="25990806"/>
<protein>
    <recommendedName>
        <fullName evidence="4">F-box domain-containing protein</fullName>
    </recommendedName>
</protein>
<dbReference type="VEuPathDB" id="FungiDB:A1Q1_07294"/>
<feature type="compositionally biased region" description="Low complexity" evidence="1">
    <location>
        <begin position="126"/>
        <end position="142"/>
    </location>
</feature>
<comment type="caution">
    <text evidence="2">The sequence shown here is derived from an EMBL/GenBank/DDBJ whole genome shotgun (WGS) entry which is preliminary data.</text>
</comment>
<organism evidence="2 3">
    <name type="scientific">Trichosporon asahii var. asahii (strain ATCC 90039 / CBS 2479 / JCM 2466 / KCTC 7840 / NBRC 103889/ NCYC 2677 / UAMH 7654)</name>
    <name type="common">Yeast</name>
    <dbReference type="NCBI Taxonomy" id="1186058"/>
    <lineage>
        <taxon>Eukaryota</taxon>
        <taxon>Fungi</taxon>
        <taxon>Dikarya</taxon>
        <taxon>Basidiomycota</taxon>
        <taxon>Agaricomycotina</taxon>
        <taxon>Tremellomycetes</taxon>
        <taxon>Trichosporonales</taxon>
        <taxon>Trichosporonaceae</taxon>
        <taxon>Trichosporon</taxon>
    </lineage>
</organism>
<dbReference type="RefSeq" id="XP_014183005.1">
    <property type="nucleotide sequence ID" value="XM_014327530.1"/>
</dbReference>
<sequence length="312" mass="34849">MAALDYASFPHIFADVIKHCDLPTQNRLRLLSSSAKNVVDRQHCRYLLVIHERNRLQLFGLYSREEIAISPFFKLPFLQKWKGMLPVSAEKESEEIKALEFAMRNTRFVGLHAPHVEALSLDHGTSSSEASNASGSDRSSNEGSDEEATDDPVTLDPPPSLQLLHRDTCIKLTHAVSALPDNQLRHSIRLPPVNELQVDVFNHLGRTCACDPRYRVVHSASKLQIAGIMNTSSFCSFPVTVLTPEVRELDIVVDDLAGAGAYIDVIRGRPINPRLKVTVYCAASGSFYPDWPDYQSRWGDDLGVPVDIRFDN</sequence>
<dbReference type="HOGENOM" id="CLU_861033_0_0_1"/>
<dbReference type="AlphaFoldDB" id="J6F879"/>
<evidence type="ECO:0008006" key="4">
    <source>
        <dbReference type="Google" id="ProtNLM"/>
    </source>
</evidence>
<evidence type="ECO:0000256" key="1">
    <source>
        <dbReference type="SAM" id="MobiDB-lite"/>
    </source>
</evidence>
<name>J6F879_TRIAS</name>
<reference evidence="2 3" key="1">
    <citation type="journal article" date="2012" name="Eukaryot. Cell">
        <title>Draft genome sequence of CBS 2479, the standard type strain of Trichosporon asahii.</title>
        <authorList>
            <person name="Yang R.Y."/>
            <person name="Li H.T."/>
            <person name="Zhu H."/>
            <person name="Zhou G.P."/>
            <person name="Wang M."/>
            <person name="Wang L."/>
        </authorList>
    </citation>
    <scope>NUCLEOTIDE SEQUENCE [LARGE SCALE GENOMIC DNA]</scope>
    <source>
        <strain evidence="3">ATCC 90039 / CBS 2479 / JCM 2466 / KCTC 7840 / NCYC 2677 / UAMH 7654</strain>
    </source>
</reference>
<gene>
    <name evidence="2" type="ORF">A1Q1_07294</name>
</gene>
<dbReference type="Proteomes" id="UP000002748">
    <property type="component" value="Unassembled WGS sequence"/>
</dbReference>
<dbReference type="KEGG" id="tasa:A1Q1_07294"/>